<protein>
    <submittedName>
        <fullName evidence="1">Uncharacterized protein</fullName>
    </submittedName>
</protein>
<organism evidence="1 2">
    <name type="scientific">Goodea atripinnis</name>
    <dbReference type="NCBI Taxonomy" id="208336"/>
    <lineage>
        <taxon>Eukaryota</taxon>
        <taxon>Metazoa</taxon>
        <taxon>Chordata</taxon>
        <taxon>Craniata</taxon>
        <taxon>Vertebrata</taxon>
        <taxon>Euteleostomi</taxon>
        <taxon>Actinopterygii</taxon>
        <taxon>Neopterygii</taxon>
        <taxon>Teleostei</taxon>
        <taxon>Neoteleostei</taxon>
        <taxon>Acanthomorphata</taxon>
        <taxon>Ovalentaria</taxon>
        <taxon>Atherinomorphae</taxon>
        <taxon>Cyprinodontiformes</taxon>
        <taxon>Goodeidae</taxon>
        <taxon>Goodea</taxon>
    </lineage>
</organism>
<proteinExistence type="predicted"/>
<accession>A0ABV0P332</accession>
<evidence type="ECO:0000313" key="2">
    <source>
        <dbReference type="Proteomes" id="UP001476798"/>
    </source>
</evidence>
<evidence type="ECO:0000313" key="1">
    <source>
        <dbReference type="EMBL" id="MEQ2178005.1"/>
    </source>
</evidence>
<gene>
    <name evidence="1" type="ORF">GOODEAATRI_009545</name>
</gene>
<comment type="caution">
    <text evidence="1">The sequence shown here is derived from an EMBL/GenBank/DDBJ whole genome shotgun (WGS) entry which is preliminary data.</text>
</comment>
<name>A0ABV0P332_9TELE</name>
<sequence length="115" mass="12212">MGSTVVVNGHNPCPLHTPQSLPLSALAQPTYTPEACGCVAMKGPEPGRTFFSASGGGFIWLPAPCLTRSKASMGRKPLRLSGDGEIQMERPLTGSCLCHPLAWVQRSTMPDTMDD</sequence>
<keyword evidence="2" id="KW-1185">Reference proteome</keyword>
<dbReference type="Proteomes" id="UP001476798">
    <property type="component" value="Unassembled WGS sequence"/>
</dbReference>
<dbReference type="EMBL" id="JAHRIO010060507">
    <property type="protein sequence ID" value="MEQ2178005.1"/>
    <property type="molecule type" value="Genomic_DNA"/>
</dbReference>
<reference evidence="1 2" key="1">
    <citation type="submission" date="2021-06" db="EMBL/GenBank/DDBJ databases">
        <authorList>
            <person name="Palmer J.M."/>
        </authorList>
    </citation>
    <scope>NUCLEOTIDE SEQUENCE [LARGE SCALE GENOMIC DNA]</scope>
    <source>
        <strain evidence="1 2">GA_2019</strain>
        <tissue evidence="1">Muscle</tissue>
    </source>
</reference>